<reference evidence="1" key="1">
    <citation type="submission" date="2021-05" db="EMBL/GenBank/DDBJ databases">
        <authorList>
            <person name="Scholz U."/>
            <person name="Mascher M."/>
            <person name="Fiebig A."/>
        </authorList>
    </citation>
    <scope>NUCLEOTIDE SEQUENCE [LARGE SCALE GENOMIC DNA]</scope>
</reference>
<evidence type="ECO:0000313" key="2">
    <source>
        <dbReference type="Proteomes" id="UP001732700"/>
    </source>
</evidence>
<protein>
    <submittedName>
        <fullName evidence="1">Uncharacterized protein</fullName>
    </submittedName>
</protein>
<dbReference type="EnsemblPlants" id="AVESA.00010b.r2.2CG0267290.1">
    <property type="protein sequence ID" value="AVESA.00010b.r2.2CG0267290.1.CDS"/>
    <property type="gene ID" value="AVESA.00010b.r2.2CG0267290"/>
</dbReference>
<sequence length="501" mass="56010">MSVRRPRGDDDDDEQDSGGGDDHQQRHGPRRIRPAPLCFRSVVRRAVTAETIQQIVLGLEPVIRRVVREEIQSIFSQQGHLPTPSRSLPLRIEDMDVSPPLKLVFANRLMLPIFTNNKLLDFASNAVEIRLMDTRTNYLVTQTNPQLGFSTVKLEVLALDGDFRCEDGVGWTADQFNLAIVKAREGRRPLLVGTTHNVAMGNHGAAIIDDLSFTDNSSWIRSRKFRVGVRVMAASYYGPRIQEAVSESFTVKDHRGELYKKHYPPTLTDNIWRLKNIGKDGPIDKRLESEGVKNVQDFLKLNTMDPDKLKNLVGMSDRQWRTTLTHARTCDMGGRCYVIKSEGCDVILNPVGEILAARIGDQNFPLQQLHQQQMVQVKQLATKAYQQWDQLEEVVNETAIAAYEGLVPPFPQQKPSSSCTPVSNESMISSGSQTAEYLDNMESLTATSNAVMATNTSSALDSVPAILPAGDGMYWIPSMAADDDHFTWNNPTNLGCWDQVD</sequence>
<dbReference type="Proteomes" id="UP001732700">
    <property type="component" value="Chromosome 2C"/>
</dbReference>
<accession>A0ACD5UL85</accession>
<evidence type="ECO:0000313" key="1">
    <source>
        <dbReference type="EnsemblPlants" id="AVESA.00010b.r2.2CG0267290.1.CDS"/>
    </source>
</evidence>
<proteinExistence type="predicted"/>
<organism evidence="1 2">
    <name type="scientific">Avena sativa</name>
    <name type="common">Oat</name>
    <dbReference type="NCBI Taxonomy" id="4498"/>
    <lineage>
        <taxon>Eukaryota</taxon>
        <taxon>Viridiplantae</taxon>
        <taxon>Streptophyta</taxon>
        <taxon>Embryophyta</taxon>
        <taxon>Tracheophyta</taxon>
        <taxon>Spermatophyta</taxon>
        <taxon>Magnoliopsida</taxon>
        <taxon>Liliopsida</taxon>
        <taxon>Poales</taxon>
        <taxon>Poaceae</taxon>
        <taxon>BOP clade</taxon>
        <taxon>Pooideae</taxon>
        <taxon>Poodae</taxon>
        <taxon>Poeae</taxon>
        <taxon>Poeae Chloroplast Group 1 (Aveneae type)</taxon>
        <taxon>Aveninae</taxon>
        <taxon>Avena</taxon>
    </lineage>
</organism>
<keyword evidence="2" id="KW-1185">Reference proteome</keyword>
<reference evidence="1" key="2">
    <citation type="submission" date="2025-09" db="UniProtKB">
        <authorList>
            <consortium name="EnsemblPlants"/>
        </authorList>
    </citation>
    <scope>IDENTIFICATION</scope>
</reference>
<name>A0ACD5UL85_AVESA</name>